<comment type="caution">
    <text evidence="3">The sequence shown here is derived from an EMBL/GenBank/DDBJ whole genome shotgun (WGS) entry which is preliminary data.</text>
</comment>
<dbReference type="GO" id="GO:0016405">
    <property type="term" value="F:CoA-ligase activity"/>
    <property type="evidence" value="ECO:0007669"/>
    <property type="project" value="TreeGrafter"/>
</dbReference>
<accession>A0A9Q0H4E5</accession>
<organism evidence="3 4">
    <name type="scientific">Protea cynaroides</name>
    <dbReference type="NCBI Taxonomy" id="273540"/>
    <lineage>
        <taxon>Eukaryota</taxon>
        <taxon>Viridiplantae</taxon>
        <taxon>Streptophyta</taxon>
        <taxon>Embryophyta</taxon>
        <taxon>Tracheophyta</taxon>
        <taxon>Spermatophyta</taxon>
        <taxon>Magnoliopsida</taxon>
        <taxon>Proteales</taxon>
        <taxon>Proteaceae</taxon>
        <taxon>Protea</taxon>
    </lineage>
</organism>
<keyword evidence="4" id="KW-1185">Reference proteome</keyword>
<dbReference type="EMBL" id="JAMYWD010000009">
    <property type="protein sequence ID" value="KAJ4959676.1"/>
    <property type="molecule type" value="Genomic_DNA"/>
</dbReference>
<dbReference type="AlphaFoldDB" id="A0A9Q0H4E5"/>
<evidence type="ECO:0000313" key="4">
    <source>
        <dbReference type="Proteomes" id="UP001141806"/>
    </source>
</evidence>
<dbReference type="Gene3D" id="3.40.50.980">
    <property type="match status" value="2"/>
</dbReference>
<dbReference type="OrthoDB" id="10253869at2759"/>
<evidence type="ECO:0000256" key="1">
    <source>
        <dbReference type="ARBA" id="ARBA00022598"/>
    </source>
</evidence>
<evidence type="ECO:0000313" key="3">
    <source>
        <dbReference type="EMBL" id="KAJ4959676.1"/>
    </source>
</evidence>
<dbReference type="PANTHER" id="PTHR24096">
    <property type="entry name" value="LONG-CHAIN-FATTY-ACID--COA LIGASE"/>
    <property type="match status" value="1"/>
</dbReference>
<gene>
    <name evidence="3" type="ORF">NE237_019586</name>
</gene>
<reference evidence="3" key="1">
    <citation type="journal article" date="2023" name="Plant J.">
        <title>The genome of the king protea, Protea cynaroides.</title>
        <authorList>
            <person name="Chang J."/>
            <person name="Duong T.A."/>
            <person name="Schoeman C."/>
            <person name="Ma X."/>
            <person name="Roodt D."/>
            <person name="Barker N."/>
            <person name="Li Z."/>
            <person name="Van de Peer Y."/>
            <person name="Mizrachi E."/>
        </authorList>
    </citation>
    <scope>NUCLEOTIDE SEQUENCE</scope>
    <source>
        <tissue evidence="3">Young leaves</tissue>
    </source>
</reference>
<dbReference type="InterPro" id="IPR000873">
    <property type="entry name" value="AMP-dep_synth/lig_dom"/>
</dbReference>
<dbReference type="Proteomes" id="UP001141806">
    <property type="component" value="Unassembled WGS sequence"/>
</dbReference>
<proteinExistence type="predicted"/>
<dbReference type="Pfam" id="PF00501">
    <property type="entry name" value="AMP-binding"/>
    <property type="match status" value="1"/>
</dbReference>
<evidence type="ECO:0000259" key="2">
    <source>
        <dbReference type="Pfam" id="PF00501"/>
    </source>
</evidence>
<feature type="domain" description="AMP-dependent synthetase/ligase" evidence="2">
    <location>
        <begin position="109"/>
        <end position="321"/>
    </location>
</feature>
<dbReference type="PANTHER" id="PTHR24096:SF251">
    <property type="entry name" value="4-COUMARATE--COA LIGASE-LIKE 9"/>
    <property type="match status" value="1"/>
</dbReference>
<sequence length="326" mass="36655">MKQRSTIASDPLSHSRRRAFQFLPLFHALSLFHSSHLSPENTPALIDAPTGHRLSPLRIHPPRQNPFRLSDNYNRPLHGRHRLHTISNIFRNPNPLVLSLLTRHRLLSANPASTQSEISHQIEISKPLIAFTTSTIAAKLPSSFRHGTVYLDSPGFQSMMMMTLDAKVDQDRIEVNQLDPAAIPYSSGTNGRVEGMVLSHRSLIALIAGYYVTRPETDVENRPPSLITLPLFHIFGLFMCVRAVALAEAVVLMKRFDFEETLRAMERYKVSNMPVSPPLVVAMAKSELVEKHDLSSLELVGCGGAPLGKELTEGFTTWFPTWKYYR</sequence>
<protein>
    <recommendedName>
        <fullName evidence="2">AMP-dependent synthetase/ligase domain-containing protein</fullName>
    </recommendedName>
</protein>
<dbReference type="SUPFAM" id="SSF56801">
    <property type="entry name" value="Acetyl-CoA synthetase-like"/>
    <property type="match status" value="1"/>
</dbReference>
<name>A0A9Q0H4E5_9MAGN</name>
<keyword evidence="1" id="KW-0436">Ligase</keyword>